<proteinExistence type="predicted"/>
<name>A0A8S5LSG6_9CAUD</name>
<reference evidence="1" key="1">
    <citation type="journal article" date="2021" name="Proc. Natl. Acad. Sci. U.S.A.">
        <title>A Catalog of Tens of Thousands of Viruses from Human Metagenomes Reveals Hidden Associations with Chronic Diseases.</title>
        <authorList>
            <person name="Tisza M.J."/>
            <person name="Buck C.B."/>
        </authorList>
    </citation>
    <scope>NUCLEOTIDE SEQUENCE</scope>
    <source>
        <strain evidence="1">CtYBm1</strain>
    </source>
</reference>
<accession>A0A8S5LSG6</accession>
<protein>
    <submittedName>
        <fullName evidence="1">Uncharacterized protein</fullName>
    </submittedName>
</protein>
<dbReference type="EMBL" id="BK014726">
    <property type="protein sequence ID" value="DAD72795.1"/>
    <property type="molecule type" value="Genomic_DNA"/>
</dbReference>
<organism evidence="1">
    <name type="scientific">Siphoviridae sp. ctYBm1</name>
    <dbReference type="NCBI Taxonomy" id="2826374"/>
    <lineage>
        <taxon>Viruses</taxon>
        <taxon>Duplodnaviria</taxon>
        <taxon>Heunggongvirae</taxon>
        <taxon>Uroviricota</taxon>
        <taxon>Caudoviricetes</taxon>
    </lineage>
</organism>
<sequence>MNTPIKVILALVGTAGAGYGAYRLYKWWKEEDKLEEEGLSYEELVAAKEAADTQKKLDEDAARQEEFAEHLRELDGLPNDGHDWYKTEDGQYIRRELTPFERKNGADYNPLEEEFVSETDIHGNVREYIQKHKEGSKLLNHRDNTYTASDIVNVTREMTAQIRALKTQEMEHDRQIYNPNTQEGYDYYRALVMERFSIMDPETRDKLAILFSWEYIPTRENIGDWNIREDIVRERTEHFGFGTIYSDWASIGEMVIYFSSRLSSSTGYGTTEQFADWIVDTFGLDLESDHDAIIHDTIVSFVEGHRLGKENVDNTYGLFHLPKDEYVDADTLWHEHNHAISLILDERLQPVFRISDELTEE</sequence>
<evidence type="ECO:0000313" key="1">
    <source>
        <dbReference type="EMBL" id="DAD72795.1"/>
    </source>
</evidence>